<dbReference type="GO" id="GO:0030247">
    <property type="term" value="F:polysaccharide binding"/>
    <property type="evidence" value="ECO:0007669"/>
    <property type="project" value="InterPro"/>
</dbReference>
<keyword evidence="8 18" id="KW-0418">Kinase</keyword>
<feature type="domain" description="Protein kinase" evidence="17">
    <location>
        <begin position="370"/>
        <end position="649"/>
    </location>
</feature>
<dbReference type="GO" id="GO:0016787">
    <property type="term" value="F:hydrolase activity"/>
    <property type="evidence" value="ECO:0007669"/>
    <property type="project" value="UniProtKB-KW"/>
</dbReference>
<evidence type="ECO:0000256" key="10">
    <source>
        <dbReference type="ARBA" id="ARBA00022989"/>
    </source>
</evidence>
<sequence length="670" mass="75065">MPPPLHLQAFSFIINIFLFLALFIIPIHITSDVESFKSCAPFSCGNFTNVSYPFWSVNNQPSYCGHPNFNLDCEHGNLTIEIKSQKFHIIDINQTSRLLRIARLDLWSNDAATIVSCPKKYIIVNLDLDFFNYTSKYEKYTLLYECGPLPDPYSSSLSSEVSQVISCLIEGKPRNAYLVSSAKVVDFIGLGCMNNITIPGLKSSIIEDSDSVVDVLDKGFDVRWSGVEEDICDGCIKSGGRCGYNASENAVLCMCPNQESYGDCGFCRLKSTTEILPDEPDCKRLTLRSPKGKQLSWKGKMKIILGVGSVAIVALLMCIIICCYRGKSSILHVKFWFKTKNDINIEEFLKDHRALLQKRYKFSEIKKMTNSFKIKLGQGGFGAVYKGKLFNGSLVAVKILNASKGIGEDFINEVTSITRTSHVNVVTLLGFCFEGCNKALVYEFMSNGSLDKFIYNKGPETIASLSWDNLYQIAKGIARSLEYLHRGCNIRILHFDIKPHNILLDENLCPKISDFGLAKLCLKKESTIFMSNARGTVGYVAPEVWNRQFGGVSHKSDVYSYGMMLLEMVGVRNNIDVKTNQTSEYFPDWIYNKLETDSDLRSDIVMAIEENEIAKGMTIVGLWCIQTLPNDRPTMSRVIEMLEGSMNILEIPPKPLVSSPTRSLLESSTS</sequence>
<dbReference type="PROSITE" id="PS00107">
    <property type="entry name" value="PROTEIN_KINASE_ATP"/>
    <property type="match status" value="1"/>
</dbReference>
<dbReference type="InterPro" id="IPR011009">
    <property type="entry name" value="Kinase-like_dom_sf"/>
</dbReference>
<evidence type="ECO:0000256" key="4">
    <source>
        <dbReference type="ARBA" id="ARBA00022679"/>
    </source>
</evidence>
<evidence type="ECO:0000256" key="3">
    <source>
        <dbReference type="ARBA" id="ARBA00022527"/>
    </source>
</evidence>
<evidence type="ECO:0000256" key="13">
    <source>
        <dbReference type="ARBA" id="ARBA00047899"/>
    </source>
</evidence>
<keyword evidence="10 16" id="KW-1133">Transmembrane helix</keyword>
<keyword evidence="3" id="KW-0723">Serine/threonine-protein kinase</keyword>
<dbReference type="InterPro" id="IPR001245">
    <property type="entry name" value="Ser-Thr/Tyr_kinase_cat_dom"/>
</dbReference>
<feature type="transmembrane region" description="Helical" evidence="16">
    <location>
        <begin position="12"/>
        <end position="29"/>
    </location>
</feature>
<evidence type="ECO:0000259" key="17">
    <source>
        <dbReference type="PROSITE" id="PS50011"/>
    </source>
</evidence>
<keyword evidence="5 16" id="KW-0812">Transmembrane</keyword>
<dbReference type="EMBL" id="PSQE01000006">
    <property type="protein sequence ID" value="RHN52743.1"/>
    <property type="molecule type" value="Genomic_DNA"/>
</dbReference>
<dbReference type="Pfam" id="PF14380">
    <property type="entry name" value="WAK_assoc"/>
    <property type="match status" value="1"/>
</dbReference>
<comment type="catalytic activity">
    <reaction evidence="14">
        <text>L-seryl-[protein] + ATP = O-phospho-L-seryl-[protein] + ADP + H(+)</text>
        <dbReference type="Rhea" id="RHEA:17989"/>
        <dbReference type="Rhea" id="RHEA-COMP:9863"/>
        <dbReference type="Rhea" id="RHEA-COMP:11604"/>
        <dbReference type="ChEBI" id="CHEBI:15378"/>
        <dbReference type="ChEBI" id="CHEBI:29999"/>
        <dbReference type="ChEBI" id="CHEBI:30616"/>
        <dbReference type="ChEBI" id="CHEBI:83421"/>
        <dbReference type="ChEBI" id="CHEBI:456216"/>
        <dbReference type="EC" id="2.7.11.1"/>
    </reaction>
</comment>
<gene>
    <name evidence="18" type="ORF">MtrunA17_Chr6g0483791</name>
</gene>
<dbReference type="InterPro" id="IPR032872">
    <property type="entry name" value="WAK_assoc_C"/>
</dbReference>
<dbReference type="InterPro" id="IPR017441">
    <property type="entry name" value="Protein_kinase_ATP_BS"/>
</dbReference>
<dbReference type="EC" id="2.7.11.1" evidence="2"/>
<dbReference type="InterPro" id="IPR000719">
    <property type="entry name" value="Prot_kinase_dom"/>
</dbReference>
<dbReference type="PANTHER" id="PTHR27009">
    <property type="entry name" value="RUST RESISTANCE KINASE LR10-RELATED"/>
    <property type="match status" value="1"/>
</dbReference>
<keyword evidence="7 15" id="KW-0547">Nucleotide-binding</keyword>
<accession>A0A396HJH8</accession>
<evidence type="ECO:0000256" key="12">
    <source>
        <dbReference type="ARBA" id="ARBA00023180"/>
    </source>
</evidence>
<dbReference type="GO" id="GO:0016020">
    <property type="term" value="C:membrane"/>
    <property type="evidence" value="ECO:0007669"/>
    <property type="project" value="UniProtKB-SubCell"/>
</dbReference>
<keyword evidence="11 16" id="KW-0472">Membrane</keyword>
<feature type="binding site" evidence="15">
    <location>
        <position position="398"/>
    </location>
    <ligand>
        <name>ATP</name>
        <dbReference type="ChEBI" id="CHEBI:30616"/>
    </ligand>
</feature>
<dbReference type="InterPro" id="IPR025287">
    <property type="entry name" value="WAK_GUB"/>
</dbReference>
<organism evidence="18">
    <name type="scientific">Medicago truncatula</name>
    <name type="common">Barrel medic</name>
    <name type="synonym">Medicago tribuloides</name>
    <dbReference type="NCBI Taxonomy" id="3880"/>
    <lineage>
        <taxon>Eukaryota</taxon>
        <taxon>Viridiplantae</taxon>
        <taxon>Streptophyta</taxon>
        <taxon>Embryophyta</taxon>
        <taxon>Tracheophyta</taxon>
        <taxon>Spermatophyta</taxon>
        <taxon>Magnoliopsida</taxon>
        <taxon>eudicotyledons</taxon>
        <taxon>Gunneridae</taxon>
        <taxon>Pentapetalae</taxon>
        <taxon>rosids</taxon>
        <taxon>fabids</taxon>
        <taxon>Fabales</taxon>
        <taxon>Fabaceae</taxon>
        <taxon>Papilionoideae</taxon>
        <taxon>50 kb inversion clade</taxon>
        <taxon>NPAAA clade</taxon>
        <taxon>Hologalegina</taxon>
        <taxon>IRL clade</taxon>
        <taxon>Trifolieae</taxon>
        <taxon>Medicago</taxon>
    </lineage>
</organism>
<dbReference type="PROSITE" id="PS50011">
    <property type="entry name" value="PROTEIN_KINASE_DOM"/>
    <property type="match status" value="1"/>
</dbReference>
<evidence type="ECO:0000256" key="8">
    <source>
        <dbReference type="ARBA" id="ARBA00022777"/>
    </source>
</evidence>
<evidence type="ECO:0000313" key="18">
    <source>
        <dbReference type="EMBL" id="RHN52743.1"/>
    </source>
</evidence>
<dbReference type="Gene3D" id="3.30.200.20">
    <property type="entry name" value="Phosphorylase Kinase, domain 1"/>
    <property type="match status" value="1"/>
</dbReference>
<keyword evidence="12" id="KW-0325">Glycoprotein</keyword>
<dbReference type="AlphaFoldDB" id="A0A396HJH8"/>
<evidence type="ECO:0000256" key="16">
    <source>
        <dbReference type="SAM" id="Phobius"/>
    </source>
</evidence>
<evidence type="ECO:0000256" key="5">
    <source>
        <dbReference type="ARBA" id="ARBA00022692"/>
    </source>
</evidence>
<evidence type="ECO:0000256" key="1">
    <source>
        <dbReference type="ARBA" id="ARBA00004479"/>
    </source>
</evidence>
<dbReference type="GO" id="GO:0004674">
    <property type="term" value="F:protein serine/threonine kinase activity"/>
    <property type="evidence" value="ECO:0007669"/>
    <property type="project" value="UniProtKB-KW"/>
</dbReference>
<dbReference type="InterPro" id="IPR045874">
    <property type="entry name" value="LRK10/LRL21-25-like"/>
</dbReference>
<dbReference type="Gramene" id="rna37446">
    <property type="protein sequence ID" value="RHN52743.1"/>
    <property type="gene ID" value="gene37446"/>
</dbReference>
<feature type="transmembrane region" description="Helical" evidence="16">
    <location>
        <begin position="303"/>
        <end position="324"/>
    </location>
</feature>
<dbReference type="PROSITE" id="PS00108">
    <property type="entry name" value="PROTEIN_KINASE_ST"/>
    <property type="match status" value="1"/>
</dbReference>
<dbReference type="SMART" id="SM00220">
    <property type="entry name" value="S_TKc"/>
    <property type="match status" value="1"/>
</dbReference>
<reference evidence="18" key="1">
    <citation type="journal article" date="2018" name="Nat. Plants">
        <title>Whole-genome landscape of Medicago truncatula symbiotic genes.</title>
        <authorList>
            <person name="Pecrix Y."/>
            <person name="Gamas P."/>
            <person name="Carrere S."/>
        </authorList>
    </citation>
    <scope>NUCLEOTIDE SEQUENCE</scope>
    <source>
        <tissue evidence="18">Leaves</tissue>
    </source>
</reference>
<comment type="caution">
    <text evidence="18">The sequence shown here is derived from an EMBL/GenBank/DDBJ whole genome shotgun (WGS) entry which is preliminary data.</text>
</comment>
<dbReference type="GO" id="GO:0005524">
    <property type="term" value="F:ATP binding"/>
    <property type="evidence" value="ECO:0007669"/>
    <property type="project" value="UniProtKB-UniRule"/>
</dbReference>
<comment type="catalytic activity">
    <reaction evidence="13">
        <text>L-threonyl-[protein] + ATP = O-phospho-L-threonyl-[protein] + ADP + H(+)</text>
        <dbReference type="Rhea" id="RHEA:46608"/>
        <dbReference type="Rhea" id="RHEA-COMP:11060"/>
        <dbReference type="Rhea" id="RHEA-COMP:11605"/>
        <dbReference type="ChEBI" id="CHEBI:15378"/>
        <dbReference type="ChEBI" id="CHEBI:30013"/>
        <dbReference type="ChEBI" id="CHEBI:30616"/>
        <dbReference type="ChEBI" id="CHEBI:61977"/>
        <dbReference type="ChEBI" id="CHEBI:456216"/>
        <dbReference type="EC" id="2.7.11.1"/>
    </reaction>
</comment>
<evidence type="ECO:0000256" key="11">
    <source>
        <dbReference type="ARBA" id="ARBA00023136"/>
    </source>
</evidence>
<proteinExistence type="predicted"/>
<evidence type="ECO:0000256" key="15">
    <source>
        <dbReference type="PROSITE-ProRule" id="PRU10141"/>
    </source>
</evidence>
<dbReference type="Pfam" id="PF07714">
    <property type="entry name" value="PK_Tyr_Ser-Thr"/>
    <property type="match status" value="1"/>
</dbReference>
<keyword evidence="9 15" id="KW-0067">ATP-binding</keyword>
<evidence type="ECO:0000256" key="7">
    <source>
        <dbReference type="ARBA" id="ARBA00022741"/>
    </source>
</evidence>
<evidence type="ECO:0000256" key="9">
    <source>
        <dbReference type="ARBA" id="ARBA00022840"/>
    </source>
</evidence>
<dbReference type="FunFam" id="1.10.510.10:FF:000590">
    <property type="entry name" value="PR5-like receptor kinase"/>
    <property type="match status" value="1"/>
</dbReference>
<dbReference type="SUPFAM" id="SSF56112">
    <property type="entry name" value="Protein kinase-like (PK-like)"/>
    <property type="match status" value="1"/>
</dbReference>
<dbReference type="OrthoDB" id="1416789at2759"/>
<comment type="subcellular location">
    <subcellularLocation>
        <location evidence="1">Membrane</location>
        <topology evidence="1">Single-pass type I membrane protein</topology>
    </subcellularLocation>
</comment>
<evidence type="ECO:0000256" key="14">
    <source>
        <dbReference type="ARBA" id="ARBA00048679"/>
    </source>
</evidence>
<name>A0A396HJH8_MEDTR</name>
<dbReference type="Pfam" id="PF13947">
    <property type="entry name" value="GUB_WAK_bind"/>
    <property type="match status" value="1"/>
</dbReference>
<keyword evidence="4" id="KW-0808">Transferase</keyword>
<dbReference type="Proteomes" id="UP000265566">
    <property type="component" value="Chromosome 6"/>
</dbReference>
<dbReference type="Gene3D" id="1.10.510.10">
    <property type="entry name" value="Transferase(Phosphotransferase) domain 1"/>
    <property type="match status" value="1"/>
</dbReference>
<keyword evidence="18" id="KW-0378">Hydrolase</keyword>
<evidence type="ECO:0000256" key="2">
    <source>
        <dbReference type="ARBA" id="ARBA00012513"/>
    </source>
</evidence>
<dbReference type="InterPro" id="IPR008271">
    <property type="entry name" value="Ser/Thr_kinase_AS"/>
</dbReference>
<keyword evidence="6" id="KW-0732">Signal</keyword>
<dbReference type="GO" id="GO:0106310">
    <property type="term" value="F:protein serine kinase activity"/>
    <property type="evidence" value="ECO:0007669"/>
    <property type="project" value="RHEA"/>
</dbReference>
<protein>
    <recommendedName>
        <fullName evidence="2">non-specific serine/threonine protein kinase</fullName>
        <ecNumber evidence="2">2.7.11.1</ecNumber>
    </recommendedName>
</protein>
<evidence type="ECO:0000256" key="6">
    <source>
        <dbReference type="ARBA" id="ARBA00022729"/>
    </source>
</evidence>